<dbReference type="InterPro" id="IPR002227">
    <property type="entry name" value="Tyrosinase_Cu-bd"/>
</dbReference>
<comment type="caution">
    <text evidence="6">The sequence shown here is derived from an EMBL/GenBank/DDBJ whole genome shotgun (WGS) entry which is preliminary data.</text>
</comment>
<organism evidence="6 7">
    <name type="scientific">Paludibacterium purpuratum</name>
    <dbReference type="NCBI Taxonomy" id="1144873"/>
    <lineage>
        <taxon>Bacteria</taxon>
        <taxon>Pseudomonadati</taxon>
        <taxon>Pseudomonadota</taxon>
        <taxon>Betaproteobacteria</taxon>
        <taxon>Neisseriales</taxon>
        <taxon>Chromobacteriaceae</taxon>
        <taxon>Paludibacterium</taxon>
    </lineage>
</organism>
<evidence type="ECO:0000256" key="3">
    <source>
        <dbReference type="SAM" id="MobiDB-lite"/>
    </source>
</evidence>
<sequence length="340" mass="37367">MAYTRRNIWLLGADWADPILWYARGVKAMKARLLSQATSWKFFAAIHGFDPPLWQQLGYLGQAEALPGQADRTKYWNQCQHGSWYFLPWHRGYLLALEAIVRAEVVKLGGPADWALPYWNYFKPGENLLPPAFGSTSWPDGKDDNPLYVPQRYGPNNDGKVFVPLNQVNEQALGDAHFSGNANGGGPGFGGVPTRFSHAGNIHGGIETQPHDWVHGLVGGSDPQSNQPGLMSDPDTAALDPIFWLHHSNIDRLWAVWRRNPTTHTDSSAAKWSKGPAANGDRPFVLPKPDGSAWSYTPGQMSDMAALGYGYDDLAMPAAAELAQARLERLGFGSTDTQTA</sequence>
<accession>A0A4R7BDA0</accession>
<dbReference type="PROSITE" id="PS00497">
    <property type="entry name" value="TYROSINASE_1"/>
    <property type="match status" value="1"/>
</dbReference>
<evidence type="ECO:0000256" key="1">
    <source>
        <dbReference type="ARBA" id="ARBA00022723"/>
    </source>
</evidence>
<evidence type="ECO:0000313" key="6">
    <source>
        <dbReference type="EMBL" id="TDR81935.1"/>
    </source>
</evidence>
<dbReference type="InterPro" id="IPR008922">
    <property type="entry name" value="Di-copper_centre_dom_sf"/>
</dbReference>
<evidence type="ECO:0000313" key="7">
    <source>
        <dbReference type="Proteomes" id="UP000295611"/>
    </source>
</evidence>
<keyword evidence="2" id="KW-0186">Copper</keyword>
<dbReference type="PROSITE" id="PS00498">
    <property type="entry name" value="TYROSINASE_2"/>
    <property type="match status" value="1"/>
</dbReference>
<dbReference type="GO" id="GO:0016491">
    <property type="term" value="F:oxidoreductase activity"/>
    <property type="evidence" value="ECO:0007669"/>
    <property type="project" value="InterPro"/>
</dbReference>
<dbReference type="EMBL" id="SNZP01000002">
    <property type="protein sequence ID" value="TDR81935.1"/>
    <property type="molecule type" value="Genomic_DNA"/>
</dbReference>
<dbReference type="SUPFAM" id="SSF48056">
    <property type="entry name" value="Di-copper centre-containing domain"/>
    <property type="match status" value="1"/>
</dbReference>
<keyword evidence="1" id="KW-0479">Metal-binding</keyword>
<proteinExistence type="predicted"/>
<dbReference type="AlphaFoldDB" id="A0A4R7BDA0"/>
<dbReference type="GO" id="GO:0046872">
    <property type="term" value="F:metal ion binding"/>
    <property type="evidence" value="ECO:0007669"/>
    <property type="project" value="UniProtKB-KW"/>
</dbReference>
<protein>
    <submittedName>
        <fullName evidence="6">Common central domain of tyrosinase</fullName>
    </submittedName>
</protein>
<dbReference type="InterPro" id="IPR050316">
    <property type="entry name" value="Tyrosinase/Hemocyanin"/>
</dbReference>
<feature type="domain" description="Tyrosinase copper-binding" evidence="4">
    <location>
        <begin position="81"/>
        <end position="98"/>
    </location>
</feature>
<evidence type="ECO:0000256" key="2">
    <source>
        <dbReference type="ARBA" id="ARBA00023008"/>
    </source>
</evidence>
<name>A0A4R7BDA0_9NEIS</name>
<keyword evidence="7" id="KW-1185">Reference proteome</keyword>
<gene>
    <name evidence="6" type="ORF">DFP86_10245</name>
</gene>
<reference evidence="6 7" key="1">
    <citation type="submission" date="2019-03" db="EMBL/GenBank/DDBJ databases">
        <title>Genomic Encyclopedia of Type Strains, Phase III (KMG-III): the genomes of soil and plant-associated and newly described type strains.</title>
        <authorList>
            <person name="Whitman W."/>
        </authorList>
    </citation>
    <scope>NUCLEOTIDE SEQUENCE [LARGE SCALE GENOMIC DNA]</scope>
    <source>
        <strain evidence="6 7">CECT 8976</strain>
    </source>
</reference>
<dbReference type="PANTHER" id="PTHR11474:SF76">
    <property type="entry name" value="SHKT DOMAIN-CONTAINING PROTEIN"/>
    <property type="match status" value="1"/>
</dbReference>
<evidence type="ECO:0000259" key="5">
    <source>
        <dbReference type="PROSITE" id="PS00498"/>
    </source>
</evidence>
<dbReference type="PANTHER" id="PTHR11474">
    <property type="entry name" value="TYROSINASE FAMILY MEMBER"/>
    <property type="match status" value="1"/>
</dbReference>
<dbReference type="PRINTS" id="PR00092">
    <property type="entry name" value="TYROSINASE"/>
</dbReference>
<feature type="region of interest" description="Disordered" evidence="3">
    <location>
        <begin position="263"/>
        <end position="286"/>
    </location>
</feature>
<dbReference type="Proteomes" id="UP000295611">
    <property type="component" value="Unassembled WGS sequence"/>
</dbReference>
<dbReference type="Pfam" id="PF00264">
    <property type="entry name" value="Tyrosinase"/>
    <property type="match status" value="1"/>
</dbReference>
<dbReference type="Gene3D" id="1.10.1280.10">
    <property type="entry name" value="Di-copper center containing domain from catechol oxidase"/>
    <property type="match status" value="1"/>
</dbReference>
<feature type="domain" description="Tyrosinase copper-binding" evidence="5">
    <location>
        <begin position="240"/>
        <end position="251"/>
    </location>
</feature>
<evidence type="ECO:0000259" key="4">
    <source>
        <dbReference type="PROSITE" id="PS00497"/>
    </source>
</evidence>
<dbReference type="RefSeq" id="WP_208108190.1">
    <property type="nucleotide sequence ID" value="NZ_SNZP01000002.1"/>
</dbReference>